<keyword evidence="2" id="KW-1133">Transmembrane helix</keyword>
<evidence type="ECO:0000313" key="4">
    <source>
        <dbReference type="Proteomes" id="UP000238937"/>
    </source>
</evidence>
<dbReference type="RefSeq" id="WP_106312726.1">
    <property type="nucleotide sequence ID" value="NZ_PVWO01000657.1"/>
</dbReference>
<feature type="transmembrane region" description="Helical" evidence="2">
    <location>
        <begin position="150"/>
        <end position="169"/>
    </location>
</feature>
<feature type="region of interest" description="Disordered" evidence="1">
    <location>
        <begin position="103"/>
        <end position="131"/>
    </location>
</feature>
<dbReference type="Gene3D" id="1.25.40.10">
    <property type="entry name" value="Tetratricopeptide repeat domain"/>
    <property type="match status" value="1"/>
</dbReference>
<keyword evidence="2" id="KW-0812">Transmembrane</keyword>
<reference evidence="3 4" key="1">
    <citation type="submission" date="2018-03" db="EMBL/GenBank/DDBJ databases">
        <title>The ancient ancestry and fast evolution of plastids.</title>
        <authorList>
            <person name="Moore K.R."/>
            <person name="Magnabosco C."/>
            <person name="Momper L."/>
            <person name="Gold D.A."/>
            <person name="Bosak T."/>
            <person name="Fournier G.P."/>
        </authorList>
    </citation>
    <scope>NUCLEOTIDE SEQUENCE [LARGE SCALE GENOMIC DNA]</scope>
    <source>
        <strain evidence="3 4">CCALA 037</strain>
    </source>
</reference>
<dbReference type="AlphaFoldDB" id="A0A2T1F7E9"/>
<comment type="caution">
    <text evidence="3">The sequence shown here is derived from an EMBL/GenBank/DDBJ whole genome shotgun (WGS) entry which is preliminary data.</text>
</comment>
<dbReference type="PANTHER" id="PTHR36761">
    <property type="entry name" value="ORF03 PROTEIN"/>
    <property type="match status" value="1"/>
</dbReference>
<dbReference type="OrthoDB" id="510804at2"/>
<evidence type="ECO:0008006" key="5">
    <source>
        <dbReference type="Google" id="ProtNLM"/>
    </source>
</evidence>
<sequence>MTFETDYQSGQMAFERGQYRQAVSFFVAAIAQVQPNTQLGGEAQVWLATAYEAAGQLPEAKALCQKLSSHPNLDTRQASKRMLYIMQAPELVRRDEWLTKIPDLTHLEGSDGKTGGNNRPTPPPAPKPKSLEERYAPVDLSQVNTKDNNFIAIALVVTAIAILGLWLAARG</sequence>
<organism evidence="3 4">
    <name type="scientific">Chamaesiphon polymorphus CCALA 037</name>
    <dbReference type="NCBI Taxonomy" id="2107692"/>
    <lineage>
        <taxon>Bacteria</taxon>
        <taxon>Bacillati</taxon>
        <taxon>Cyanobacteriota</taxon>
        <taxon>Cyanophyceae</taxon>
        <taxon>Gomontiellales</taxon>
        <taxon>Chamaesiphonaceae</taxon>
        <taxon>Chamaesiphon</taxon>
    </lineage>
</organism>
<dbReference type="Proteomes" id="UP000238937">
    <property type="component" value="Unassembled WGS sequence"/>
</dbReference>
<evidence type="ECO:0000256" key="2">
    <source>
        <dbReference type="SAM" id="Phobius"/>
    </source>
</evidence>
<evidence type="ECO:0000256" key="1">
    <source>
        <dbReference type="SAM" id="MobiDB-lite"/>
    </source>
</evidence>
<gene>
    <name evidence="3" type="ORF">C7B77_27840</name>
</gene>
<dbReference type="EMBL" id="PVWO01000657">
    <property type="protein sequence ID" value="PSB40925.1"/>
    <property type="molecule type" value="Genomic_DNA"/>
</dbReference>
<dbReference type="InterPro" id="IPR011990">
    <property type="entry name" value="TPR-like_helical_dom_sf"/>
</dbReference>
<keyword evidence="4" id="KW-1185">Reference proteome</keyword>
<dbReference type="SUPFAM" id="SSF48452">
    <property type="entry name" value="TPR-like"/>
    <property type="match status" value="1"/>
</dbReference>
<dbReference type="PANTHER" id="PTHR36761:SF2">
    <property type="entry name" value="ORF03 PROTEIN"/>
    <property type="match status" value="1"/>
</dbReference>
<keyword evidence="2" id="KW-0472">Membrane</keyword>
<protein>
    <recommendedName>
        <fullName evidence="5">Outer membrane lipoprotein BamD-like domain-containing protein</fullName>
    </recommendedName>
</protein>
<name>A0A2T1F7E9_9CYAN</name>
<accession>A0A2T1F7E9</accession>
<evidence type="ECO:0000313" key="3">
    <source>
        <dbReference type="EMBL" id="PSB40925.1"/>
    </source>
</evidence>
<proteinExistence type="predicted"/>
<dbReference type="Pfam" id="PF14559">
    <property type="entry name" value="TPR_19"/>
    <property type="match status" value="1"/>
</dbReference>